<feature type="compositionally biased region" description="Basic residues" evidence="1">
    <location>
        <begin position="1"/>
        <end position="13"/>
    </location>
</feature>
<dbReference type="Proteomes" id="UP000838412">
    <property type="component" value="Chromosome 8"/>
</dbReference>
<evidence type="ECO:0000313" key="4">
    <source>
        <dbReference type="Proteomes" id="UP000838412"/>
    </source>
</evidence>
<organism evidence="3 4">
    <name type="scientific">Branchiostoma lanceolatum</name>
    <name type="common">Common lancelet</name>
    <name type="synonym">Amphioxus lanceolatum</name>
    <dbReference type="NCBI Taxonomy" id="7740"/>
    <lineage>
        <taxon>Eukaryota</taxon>
        <taxon>Metazoa</taxon>
        <taxon>Chordata</taxon>
        <taxon>Cephalochordata</taxon>
        <taxon>Leptocardii</taxon>
        <taxon>Amphioxiformes</taxon>
        <taxon>Branchiostomatidae</taxon>
        <taxon>Branchiostoma</taxon>
    </lineage>
</organism>
<dbReference type="AlphaFoldDB" id="A0A8K0AF26"/>
<feature type="domain" description="HMG" evidence="2">
    <location>
        <begin position="310"/>
        <end position="422"/>
    </location>
</feature>
<sequence>MEGRKLVKPKTPRAKFSFMRGRDHNRRTPSQKRSRDSTGSDARGKRQRLNFETTSTSVSDPMATYKMSLRTEGEIFEVRLQDGVKVWVIRDWNGNRLKEGKYVVVEKMGTSFTSVAGSTHTFWICSCREASGQQHRLLETSKKVTEDFDEFICREEGDYCIHCRMISSFEEDPDVGPGHDDDEVEEEDEIEENSGTDVHFVRADPLLALTSGDGGRAVVGTTRRQRHLHCLTCDYAVRSCRHVTACREWLRSEGIDEPIDVGGETPTPLPSAKSWQTIPYPLPDDLRELQQEYDSGLVAVPENLVPGIPDSHCPNNCAWDTSDPIEKGWSCNETVTVYTEQCSFKHTNADGELKDIKVFYRICTGDCRCMLPYDGQEDLLFNLNNKDLIAYSMLFRYLHLMLEARNPLAAFHRAYQRQVGALGQGDVLPLHKMRLAWDSFSHLLDIDWRTSFKCPVCEQHPDVIICDGTSLGFRKDLITYESSRETQQSSLEIKGSDHKERVFLPIPGSRVFLSQFAGVSQSQKKKGKARRPSALSAQQYRELVSSLSDFPHLASLATLLKRLSRNGSHRIAPDPYKKFLGELAKNGPLCGMLQIDHSPREGHTKEIVHRAVTNALAIFDSVNAAHLQKLRSDAPILADFLFEVYKAEGNRIPEDVSALVKDIMDRVSLPFKDKHDGSVYPPPEEEDTFGGYSFFPNLPLVRGQAKYAKDAQRRPRLRKCRDPSQRCNKMYGGHPSLSPGIFTAFCQHGVCYGFTILKSHESPRHPFEILIGRFNRAPRVIVYDNACRLHQYCLNREPAFFMNTLFCVDRLHWINHTGCSDGYCMDSYGQHGTIDVQQINSQINEQANAGLKRIKAQLAYMTQSKFMFNAALFLAFKNIDKQQQLGISWE</sequence>
<accession>A0A8K0AF26</accession>
<dbReference type="Pfam" id="PF18717">
    <property type="entry name" value="CxC4"/>
    <property type="match status" value="1"/>
</dbReference>
<dbReference type="PANTHER" id="PTHR34305:SF1">
    <property type="entry name" value="SWIM-TYPE DOMAIN-CONTAINING PROTEIN"/>
    <property type="match status" value="1"/>
</dbReference>
<name>A0A8K0AF26_BRALA</name>
<feature type="compositionally biased region" description="Basic and acidic residues" evidence="1">
    <location>
        <begin position="33"/>
        <end position="44"/>
    </location>
</feature>
<evidence type="ECO:0000259" key="2">
    <source>
        <dbReference type="Pfam" id="PF18717"/>
    </source>
</evidence>
<reference evidence="3" key="1">
    <citation type="submission" date="2022-01" db="EMBL/GenBank/DDBJ databases">
        <authorList>
            <person name="Braso-Vives M."/>
        </authorList>
    </citation>
    <scope>NUCLEOTIDE SEQUENCE</scope>
</reference>
<evidence type="ECO:0000256" key="1">
    <source>
        <dbReference type="SAM" id="MobiDB-lite"/>
    </source>
</evidence>
<feature type="compositionally biased region" description="Basic residues" evidence="1">
    <location>
        <begin position="23"/>
        <end position="32"/>
    </location>
</feature>
<proteinExistence type="predicted"/>
<dbReference type="PANTHER" id="PTHR34305">
    <property type="entry name" value="EXPRESSED PROTEIN"/>
    <property type="match status" value="1"/>
</dbReference>
<dbReference type="OrthoDB" id="6073341at2759"/>
<dbReference type="EMBL" id="OV696693">
    <property type="protein sequence ID" value="CAH1271519.1"/>
    <property type="molecule type" value="Genomic_DNA"/>
</dbReference>
<dbReference type="InterPro" id="IPR040648">
    <property type="entry name" value="HMGXB3_CxC4"/>
</dbReference>
<keyword evidence="4" id="KW-1185">Reference proteome</keyword>
<gene>
    <name evidence="3" type="primary">Hypp4666</name>
    <name evidence="3" type="ORF">BLAG_LOCUS23516</name>
</gene>
<evidence type="ECO:0000313" key="3">
    <source>
        <dbReference type="EMBL" id="CAH1271519.1"/>
    </source>
</evidence>
<protein>
    <submittedName>
        <fullName evidence="3">Hypp4666 protein</fullName>
    </submittedName>
</protein>
<feature type="region of interest" description="Disordered" evidence="1">
    <location>
        <begin position="1"/>
        <end position="47"/>
    </location>
</feature>